<dbReference type="InterPro" id="IPR008795">
    <property type="entry name" value="Prominin"/>
</dbReference>
<evidence type="ECO:0000256" key="6">
    <source>
        <dbReference type="ARBA" id="ARBA00023180"/>
    </source>
</evidence>
<feature type="coiled-coil region" evidence="7">
    <location>
        <begin position="777"/>
        <end position="804"/>
    </location>
</feature>
<feature type="transmembrane region" description="Helical" evidence="8">
    <location>
        <begin position="749"/>
        <end position="772"/>
    </location>
</feature>
<sequence length="828" mass="90726">MKSGEINIDDATLADTYRQARLTALKLSGAAGNAAMAGMRQKTRPWYEQSLRKMLTFFCVATSDDQDLQRCVAPTNPLADKNANGECVVVNDAESCRKAGQCERVSNCKWDDIPVNATSRRQLFTDADVTAARKWMERDYPKTFAGFLAPGIVFAVLTAVSCVAFVVLRCVFNQCGGRNPTEKGYTRCDILVPAVIFTVCTAAVFICSFITIAQNTNISEGVGGVLNSLNVTLGNIDIFAMNVNNPLTLAEKQLQATKVSVGLATKDMEWIKGDAQTLRKMILDFSTYFGEQGPFPTKKCDPSTTPACITCPDAVCGAPLKTFTQQILALVDGSSVPIAGAIETMQTAFVNKSDTISLRLRDASSEINELATLAKSSQQVVGVIKETFDDYSFSRSALVMSVFIFGVMASLVGMFAIFKGVCKRKSGWVQLLHVSWIVGVLVCILGFVLSSSLLAVGALWFDSCNYMNILHADLRPYFPSRISSIMNACFEDNSILKPLDLDNVLGFQCNLEDQYTSASKADLGAVNKLIQSYGATVSDYDLRTFGFDSSLLRDLMNRATTAANDVGRQGKQPFSQDNIVRPWVLQDNIVRPWVLYDEPATDFGCGSKNLTADELPTCFMIGKCASGNAPTSGKDKCKDAYTNAYNYVLSFTKVTSMLDEMRQDLLGDTVGSFSSSWKHPMSIAEYAKSYFDRLSAARSSSLEFLMKGDVGRVVEAIERVRCTESCGWINISFNAVHDSMCKDILGTTLAIALCVLFLCIFLIPMIVTGITLQKRLRGVKKGTYEELEKRLHALENKQREEARAKANNGSKKSGGIDLFKFKRTLDSA</sequence>
<protein>
    <submittedName>
        <fullName evidence="9">Uncharacterized protein</fullName>
    </submittedName>
</protein>
<accession>A0AAD5QB97</accession>
<evidence type="ECO:0000256" key="2">
    <source>
        <dbReference type="ARBA" id="ARBA00006058"/>
    </source>
</evidence>
<gene>
    <name evidence="9" type="ORF">P43SY_000444</name>
</gene>
<dbReference type="GO" id="GO:0016020">
    <property type="term" value="C:membrane"/>
    <property type="evidence" value="ECO:0007669"/>
    <property type="project" value="UniProtKB-SubCell"/>
</dbReference>
<reference evidence="9" key="1">
    <citation type="submission" date="2021-12" db="EMBL/GenBank/DDBJ databases">
        <title>Prjna785345.</title>
        <authorList>
            <person name="Rujirawat T."/>
            <person name="Krajaejun T."/>
        </authorList>
    </citation>
    <scope>NUCLEOTIDE SEQUENCE</scope>
    <source>
        <strain evidence="9">Pi057C3</strain>
    </source>
</reference>
<organism evidence="9 10">
    <name type="scientific">Pythium insidiosum</name>
    <name type="common">Pythiosis disease agent</name>
    <dbReference type="NCBI Taxonomy" id="114742"/>
    <lineage>
        <taxon>Eukaryota</taxon>
        <taxon>Sar</taxon>
        <taxon>Stramenopiles</taxon>
        <taxon>Oomycota</taxon>
        <taxon>Peronosporomycetes</taxon>
        <taxon>Pythiales</taxon>
        <taxon>Pythiaceae</taxon>
        <taxon>Pythium</taxon>
    </lineage>
</organism>
<evidence type="ECO:0000256" key="3">
    <source>
        <dbReference type="ARBA" id="ARBA00022692"/>
    </source>
</evidence>
<evidence type="ECO:0000256" key="1">
    <source>
        <dbReference type="ARBA" id="ARBA00004141"/>
    </source>
</evidence>
<dbReference type="EMBL" id="JAKCXM010000110">
    <property type="protein sequence ID" value="KAJ0402129.1"/>
    <property type="molecule type" value="Genomic_DNA"/>
</dbReference>
<dbReference type="PANTHER" id="PTHR22730:SF1">
    <property type="entry name" value="PROMININ-LIKE PROTEIN"/>
    <property type="match status" value="1"/>
</dbReference>
<dbReference type="Proteomes" id="UP001209570">
    <property type="component" value="Unassembled WGS sequence"/>
</dbReference>
<dbReference type="PANTHER" id="PTHR22730">
    <property type="entry name" value="PROMININ PROM PROTEIN"/>
    <property type="match status" value="1"/>
</dbReference>
<evidence type="ECO:0000256" key="4">
    <source>
        <dbReference type="ARBA" id="ARBA00022989"/>
    </source>
</evidence>
<evidence type="ECO:0000256" key="8">
    <source>
        <dbReference type="SAM" id="Phobius"/>
    </source>
</evidence>
<feature type="transmembrane region" description="Helical" evidence="8">
    <location>
        <begin position="434"/>
        <end position="461"/>
    </location>
</feature>
<comment type="similarity">
    <text evidence="2">Belongs to the prominin family.</text>
</comment>
<feature type="transmembrane region" description="Helical" evidence="8">
    <location>
        <begin position="144"/>
        <end position="169"/>
    </location>
</feature>
<evidence type="ECO:0000313" key="10">
    <source>
        <dbReference type="Proteomes" id="UP001209570"/>
    </source>
</evidence>
<comment type="subcellular location">
    <subcellularLocation>
        <location evidence="1">Membrane</location>
        <topology evidence="1">Multi-pass membrane protein</topology>
    </subcellularLocation>
</comment>
<feature type="transmembrane region" description="Helical" evidence="8">
    <location>
        <begin position="397"/>
        <end position="422"/>
    </location>
</feature>
<keyword evidence="7" id="KW-0175">Coiled coil</keyword>
<evidence type="ECO:0000256" key="5">
    <source>
        <dbReference type="ARBA" id="ARBA00023136"/>
    </source>
</evidence>
<evidence type="ECO:0000256" key="7">
    <source>
        <dbReference type="SAM" id="Coils"/>
    </source>
</evidence>
<proteinExistence type="inferred from homology"/>
<name>A0AAD5QB97_PYTIN</name>
<dbReference type="AlphaFoldDB" id="A0AAD5QB97"/>
<keyword evidence="4 8" id="KW-1133">Transmembrane helix</keyword>
<feature type="transmembrane region" description="Helical" evidence="8">
    <location>
        <begin position="190"/>
        <end position="212"/>
    </location>
</feature>
<evidence type="ECO:0000313" key="9">
    <source>
        <dbReference type="EMBL" id="KAJ0402129.1"/>
    </source>
</evidence>
<keyword evidence="5 8" id="KW-0472">Membrane</keyword>
<keyword evidence="3 8" id="KW-0812">Transmembrane</keyword>
<keyword evidence="10" id="KW-1185">Reference proteome</keyword>
<comment type="caution">
    <text evidence="9">The sequence shown here is derived from an EMBL/GenBank/DDBJ whole genome shotgun (WGS) entry which is preliminary data.</text>
</comment>
<keyword evidence="6" id="KW-0325">Glycoprotein</keyword>